<dbReference type="KEGG" id="tsr:106548539"/>
<dbReference type="OrthoDB" id="546450at2759"/>
<proteinExistence type="predicted"/>
<dbReference type="RefSeq" id="XP_013921401.1">
    <property type="nucleotide sequence ID" value="XM_014065926.1"/>
</dbReference>
<dbReference type="SUPFAM" id="SSF50494">
    <property type="entry name" value="Trypsin-like serine proteases"/>
    <property type="match status" value="1"/>
</dbReference>
<dbReference type="PROSITE" id="PS50240">
    <property type="entry name" value="TRYPSIN_DOM"/>
    <property type="match status" value="1"/>
</dbReference>
<dbReference type="GO" id="GO:0006508">
    <property type="term" value="P:proteolysis"/>
    <property type="evidence" value="ECO:0007669"/>
    <property type="project" value="InterPro"/>
</dbReference>
<dbReference type="Proteomes" id="UP000504617">
    <property type="component" value="Unplaced"/>
</dbReference>
<dbReference type="PANTHER" id="PTHR24253">
    <property type="entry name" value="TRANSMEMBRANE PROTEASE SERINE"/>
    <property type="match status" value="1"/>
</dbReference>
<dbReference type="PANTHER" id="PTHR24253:SF8">
    <property type="entry name" value="SERINE PROTEASE 52"/>
    <property type="match status" value="1"/>
</dbReference>
<evidence type="ECO:0000313" key="3">
    <source>
        <dbReference type="Proteomes" id="UP000504617"/>
    </source>
</evidence>
<gene>
    <name evidence="4" type="primary">LOC106548539</name>
</gene>
<sequence>MKLAGLLLVYGDRTVMFLNVFCPVKCWVADFYPLLVDSKLLLGLYPFLLPADNVEKLTHILRKVKVRLIDRDVCSKEIQGLIGNVFCAVSKENMEEYCEVESGSPLFCDSGSNMKWFVVGIASWGGNCDPEASSTVYTAVFSYLDWIQKTTAQEGKPFIPEGADDIGPYTQVFIPDSVAGSPLLSMTSAIAPVLLLMDPVY</sequence>
<dbReference type="GO" id="GO:0004252">
    <property type="term" value="F:serine-type endopeptidase activity"/>
    <property type="evidence" value="ECO:0007669"/>
    <property type="project" value="InterPro"/>
</dbReference>
<name>A0A6I9YBA0_9SAUR</name>
<dbReference type="InterPro" id="IPR001254">
    <property type="entry name" value="Trypsin_dom"/>
</dbReference>
<evidence type="ECO:0000256" key="1">
    <source>
        <dbReference type="ARBA" id="ARBA00023157"/>
    </source>
</evidence>
<organism evidence="3 4">
    <name type="scientific">Thamnophis sirtalis</name>
    <dbReference type="NCBI Taxonomy" id="35019"/>
    <lineage>
        <taxon>Eukaryota</taxon>
        <taxon>Metazoa</taxon>
        <taxon>Chordata</taxon>
        <taxon>Craniata</taxon>
        <taxon>Vertebrata</taxon>
        <taxon>Euteleostomi</taxon>
        <taxon>Lepidosauria</taxon>
        <taxon>Squamata</taxon>
        <taxon>Bifurcata</taxon>
        <taxon>Unidentata</taxon>
        <taxon>Episquamata</taxon>
        <taxon>Toxicofera</taxon>
        <taxon>Serpentes</taxon>
        <taxon>Colubroidea</taxon>
        <taxon>Colubridae</taxon>
        <taxon>Natricinae</taxon>
        <taxon>Thamnophis</taxon>
    </lineage>
</organism>
<dbReference type="Gene3D" id="2.40.10.10">
    <property type="entry name" value="Trypsin-like serine proteases"/>
    <property type="match status" value="1"/>
</dbReference>
<dbReference type="Pfam" id="PF00089">
    <property type="entry name" value="Trypsin"/>
    <property type="match status" value="1"/>
</dbReference>
<dbReference type="InterPro" id="IPR043504">
    <property type="entry name" value="Peptidase_S1_PA_chymotrypsin"/>
</dbReference>
<reference evidence="4" key="1">
    <citation type="submission" date="2025-08" db="UniProtKB">
        <authorList>
            <consortium name="RefSeq"/>
        </authorList>
    </citation>
    <scope>IDENTIFICATION</scope>
    <source>
        <tissue evidence="4">Skeletal muscle</tissue>
    </source>
</reference>
<feature type="domain" description="Peptidase S1" evidence="2">
    <location>
        <begin position="1"/>
        <end position="152"/>
    </location>
</feature>
<dbReference type="InterPro" id="IPR009003">
    <property type="entry name" value="Peptidase_S1_PA"/>
</dbReference>
<keyword evidence="3" id="KW-1185">Reference proteome</keyword>
<keyword evidence="1" id="KW-1015">Disulfide bond</keyword>
<dbReference type="GeneID" id="106548539"/>
<protein>
    <submittedName>
        <fullName evidence="4">Serine protease 55-like</fullName>
    </submittedName>
</protein>
<evidence type="ECO:0000313" key="4">
    <source>
        <dbReference type="RefSeq" id="XP_013921401.1"/>
    </source>
</evidence>
<evidence type="ECO:0000259" key="2">
    <source>
        <dbReference type="PROSITE" id="PS50240"/>
    </source>
</evidence>
<accession>A0A6I9YBA0</accession>
<dbReference type="AlphaFoldDB" id="A0A6I9YBA0"/>